<sequence length="63" mass="6272">MRRFAIGILAVAALLGALATPAGAEDWGKGEGGGGYRCESTMNQSHNLVGVGVGVACSPISIL</sequence>
<accession>A0ABP3I7F8</accession>
<feature type="chain" id="PRO_5046851820" description="Chaplin" evidence="1">
    <location>
        <begin position="25"/>
        <end position="63"/>
    </location>
</feature>
<name>A0ABP3I7F8_9ACTN</name>
<evidence type="ECO:0000256" key="1">
    <source>
        <dbReference type="SAM" id="SignalP"/>
    </source>
</evidence>
<evidence type="ECO:0000313" key="2">
    <source>
        <dbReference type="EMBL" id="GAA0393187.1"/>
    </source>
</evidence>
<evidence type="ECO:0008006" key="4">
    <source>
        <dbReference type="Google" id="ProtNLM"/>
    </source>
</evidence>
<keyword evidence="1" id="KW-0732">Signal</keyword>
<keyword evidence="3" id="KW-1185">Reference proteome</keyword>
<protein>
    <recommendedName>
        <fullName evidence="4">Chaplin</fullName>
    </recommendedName>
</protein>
<gene>
    <name evidence="2" type="ORF">GCM10010357_12480</name>
</gene>
<dbReference type="RefSeq" id="WP_344020722.1">
    <property type="nucleotide sequence ID" value="NZ_BAAABX010000010.1"/>
</dbReference>
<comment type="caution">
    <text evidence="2">The sequence shown here is derived from an EMBL/GenBank/DDBJ whole genome shotgun (WGS) entry which is preliminary data.</text>
</comment>
<reference evidence="3" key="1">
    <citation type="journal article" date="2019" name="Int. J. Syst. Evol. Microbiol.">
        <title>The Global Catalogue of Microorganisms (GCM) 10K type strain sequencing project: providing services to taxonomists for standard genome sequencing and annotation.</title>
        <authorList>
            <consortium name="The Broad Institute Genomics Platform"/>
            <consortium name="The Broad Institute Genome Sequencing Center for Infectious Disease"/>
            <person name="Wu L."/>
            <person name="Ma J."/>
        </authorList>
    </citation>
    <scope>NUCLEOTIDE SEQUENCE [LARGE SCALE GENOMIC DNA]</scope>
    <source>
        <strain evidence="3">JCM 4788</strain>
    </source>
</reference>
<dbReference type="EMBL" id="BAAABX010000010">
    <property type="protein sequence ID" value="GAA0393187.1"/>
    <property type="molecule type" value="Genomic_DNA"/>
</dbReference>
<evidence type="ECO:0000313" key="3">
    <source>
        <dbReference type="Proteomes" id="UP001500879"/>
    </source>
</evidence>
<organism evidence="2 3">
    <name type="scientific">Streptomyces luteireticuli</name>
    <dbReference type="NCBI Taxonomy" id="173858"/>
    <lineage>
        <taxon>Bacteria</taxon>
        <taxon>Bacillati</taxon>
        <taxon>Actinomycetota</taxon>
        <taxon>Actinomycetes</taxon>
        <taxon>Kitasatosporales</taxon>
        <taxon>Streptomycetaceae</taxon>
        <taxon>Streptomyces</taxon>
    </lineage>
</organism>
<feature type="signal peptide" evidence="1">
    <location>
        <begin position="1"/>
        <end position="24"/>
    </location>
</feature>
<proteinExistence type="predicted"/>
<dbReference type="Proteomes" id="UP001500879">
    <property type="component" value="Unassembled WGS sequence"/>
</dbReference>